<feature type="compositionally biased region" description="Polar residues" evidence="1">
    <location>
        <begin position="148"/>
        <end position="164"/>
    </location>
</feature>
<proteinExistence type="predicted"/>
<accession>A0ABR3QLX9</accession>
<keyword evidence="3" id="KW-1185">Reference proteome</keyword>
<feature type="region of interest" description="Disordered" evidence="1">
    <location>
        <begin position="1"/>
        <end position="61"/>
    </location>
</feature>
<feature type="compositionally biased region" description="Pro residues" evidence="1">
    <location>
        <begin position="51"/>
        <end position="60"/>
    </location>
</feature>
<evidence type="ECO:0000256" key="1">
    <source>
        <dbReference type="SAM" id="MobiDB-lite"/>
    </source>
</evidence>
<gene>
    <name evidence="2" type="ORF">SLS60_010759</name>
</gene>
<name>A0ABR3QLX9_9PLEO</name>
<organism evidence="2 3">
    <name type="scientific">Paraconiothyrium brasiliense</name>
    <dbReference type="NCBI Taxonomy" id="300254"/>
    <lineage>
        <taxon>Eukaryota</taxon>
        <taxon>Fungi</taxon>
        <taxon>Dikarya</taxon>
        <taxon>Ascomycota</taxon>
        <taxon>Pezizomycotina</taxon>
        <taxon>Dothideomycetes</taxon>
        <taxon>Pleosporomycetidae</taxon>
        <taxon>Pleosporales</taxon>
        <taxon>Massarineae</taxon>
        <taxon>Didymosphaeriaceae</taxon>
        <taxon>Paraconiothyrium</taxon>
    </lineage>
</organism>
<sequence>MAPYNPQHGFPNPFPRRAEAAPYAGATGLPPNSNFDTQGVSTAYTSHTPYPHQPLVPPRRAPSGRLANRYNGITMHQDASKQAPVQTAPGTIPGGTTPFPFPPGAQNMHPQANTCSQYPEPHIPPGQNFAHAPPSMTNCNPHMGGEPQGTNGSASQFPSMSSLQHALPQHTPLPSIETGTPPPRPEYLIIGLFALRITRRLILYLDPYQGSDFDIRWLDSFLQPYPPSYALAKLTDPRTIEEYVQKYPSIVRTMIKQPRYRRVFMDMNPERKETQRELSDEELSAIIDFVDAAGEWGSVVPVPGKYAQRMEELAKGRRMFE</sequence>
<dbReference type="EMBL" id="JAKJXO020000019">
    <property type="protein sequence ID" value="KAL1593152.1"/>
    <property type="molecule type" value="Genomic_DNA"/>
</dbReference>
<protein>
    <submittedName>
        <fullName evidence="2">Uncharacterized protein</fullName>
    </submittedName>
</protein>
<evidence type="ECO:0000313" key="2">
    <source>
        <dbReference type="EMBL" id="KAL1593152.1"/>
    </source>
</evidence>
<evidence type="ECO:0000313" key="3">
    <source>
        <dbReference type="Proteomes" id="UP001521785"/>
    </source>
</evidence>
<feature type="compositionally biased region" description="Polar residues" evidence="1">
    <location>
        <begin position="30"/>
        <end position="48"/>
    </location>
</feature>
<comment type="caution">
    <text evidence="2">The sequence shown here is derived from an EMBL/GenBank/DDBJ whole genome shotgun (WGS) entry which is preliminary data.</text>
</comment>
<reference evidence="2 3" key="1">
    <citation type="submission" date="2024-02" db="EMBL/GenBank/DDBJ databases">
        <title>De novo assembly and annotation of 12 fungi associated with fruit tree decline syndrome in Ontario, Canada.</title>
        <authorList>
            <person name="Sulman M."/>
            <person name="Ellouze W."/>
            <person name="Ilyukhin E."/>
        </authorList>
    </citation>
    <scope>NUCLEOTIDE SEQUENCE [LARGE SCALE GENOMIC DNA]</scope>
    <source>
        <strain evidence="2 3">M42-189</strain>
    </source>
</reference>
<dbReference type="Proteomes" id="UP001521785">
    <property type="component" value="Unassembled WGS sequence"/>
</dbReference>
<feature type="region of interest" description="Disordered" evidence="1">
    <location>
        <begin position="124"/>
        <end position="181"/>
    </location>
</feature>